<accession>A0ABU1JWD3</accession>
<comment type="caution">
    <text evidence="1">The sequence shown here is derived from an EMBL/GenBank/DDBJ whole genome shotgun (WGS) entry which is preliminary data.</text>
</comment>
<sequence length="117" mass="12515">MSSGTRIVIGGPYNSGILATGAVQGATFNTRLAPKPVLQRVRRIEAVCAGMAWRCRLRPCSSPLDIRQWSASSRGGRSVGEFQQNLGSLQQKIPAALWADLKAEGLIEAASPVPREV</sequence>
<protein>
    <submittedName>
        <fullName evidence="1">Uncharacterized protein</fullName>
    </submittedName>
</protein>
<evidence type="ECO:0000313" key="2">
    <source>
        <dbReference type="Proteomes" id="UP001262410"/>
    </source>
</evidence>
<dbReference type="RefSeq" id="WP_309799479.1">
    <property type="nucleotide sequence ID" value="NZ_JAVDPW010000010.1"/>
</dbReference>
<gene>
    <name evidence="1" type="ORF">E9232_005487</name>
</gene>
<name>A0ABU1JWD3_9PROT</name>
<proteinExistence type="predicted"/>
<dbReference type="Proteomes" id="UP001262410">
    <property type="component" value="Unassembled WGS sequence"/>
</dbReference>
<evidence type="ECO:0000313" key="1">
    <source>
        <dbReference type="EMBL" id="MDR6292942.1"/>
    </source>
</evidence>
<reference evidence="1 2" key="1">
    <citation type="submission" date="2023-07" db="EMBL/GenBank/DDBJ databases">
        <title>Sorghum-associated microbial communities from plants grown in Nebraska, USA.</title>
        <authorList>
            <person name="Schachtman D."/>
        </authorList>
    </citation>
    <scope>NUCLEOTIDE SEQUENCE [LARGE SCALE GENOMIC DNA]</scope>
    <source>
        <strain evidence="1 2">584</strain>
    </source>
</reference>
<dbReference type="EMBL" id="JAVDPW010000010">
    <property type="protein sequence ID" value="MDR6292942.1"/>
    <property type="molecule type" value="Genomic_DNA"/>
</dbReference>
<organism evidence="1 2">
    <name type="scientific">Inquilinus ginsengisoli</name>
    <dbReference type="NCBI Taxonomy" id="363840"/>
    <lineage>
        <taxon>Bacteria</taxon>
        <taxon>Pseudomonadati</taxon>
        <taxon>Pseudomonadota</taxon>
        <taxon>Alphaproteobacteria</taxon>
        <taxon>Rhodospirillales</taxon>
        <taxon>Rhodospirillaceae</taxon>
        <taxon>Inquilinus</taxon>
    </lineage>
</organism>
<keyword evidence="2" id="KW-1185">Reference proteome</keyword>